<dbReference type="SUPFAM" id="SSF51445">
    <property type="entry name" value="(Trans)glycosidases"/>
    <property type="match status" value="1"/>
</dbReference>
<gene>
    <name evidence="10" type="ORF">D1Z90_14960</name>
</gene>
<keyword evidence="11" id="KW-1185">Reference proteome</keyword>
<keyword evidence="6" id="KW-0326">Glycosidase</keyword>
<dbReference type="InterPro" id="IPR008979">
    <property type="entry name" value="Galactose-bd-like_sf"/>
</dbReference>
<dbReference type="PANTHER" id="PTHR43730">
    <property type="entry name" value="BETA-MANNOSIDASE"/>
    <property type="match status" value="1"/>
</dbReference>
<dbReference type="Gene3D" id="2.60.120.260">
    <property type="entry name" value="Galactose-binding domain-like"/>
    <property type="match status" value="1"/>
</dbReference>
<dbReference type="InterPro" id="IPR017853">
    <property type="entry name" value="GH"/>
</dbReference>
<protein>
    <recommendedName>
        <fullName evidence="3">beta-mannosidase</fullName>
        <ecNumber evidence="3">3.2.1.25</ecNumber>
    </recommendedName>
</protein>
<comment type="caution">
    <text evidence="10">The sequence shown here is derived from an EMBL/GenBank/DDBJ whole genome shotgun (WGS) entry which is preliminary data.</text>
</comment>
<evidence type="ECO:0000313" key="10">
    <source>
        <dbReference type="EMBL" id="RJG42083.1"/>
    </source>
</evidence>
<feature type="domain" description="Beta-mannosidase-like galactose-binding" evidence="9">
    <location>
        <begin position="14"/>
        <end position="182"/>
    </location>
</feature>
<dbReference type="Gene3D" id="2.60.40.10">
    <property type="entry name" value="Immunoglobulins"/>
    <property type="match status" value="3"/>
</dbReference>
<organism evidence="10 11">
    <name type="scientific">Motilimonas pumila</name>
    <dbReference type="NCBI Taxonomy" id="2303987"/>
    <lineage>
        <taxon>Bacteria</taxon>
        <taxon>Pseudomonadati</taxon>
        <taxon>Pseudomonadota</taxon>
        <taxon>Gammaproteobacteria</taxon>
        <taxon>Alteromonadales</taxon>
        <taxon>Alteromonadales genera incertae sedis</taxon>
        <taxon>Motilimonas</taxon>
    </lineage>
</organism>
<dbReference type="GO" id="GO:0006516">
    <property type="term" value="P:glycoprotein catabolic process"/>
    <property type="evidence" value="ECO:0007669"/>
    <property type="project" value="TreeGrafter"/>
</dbReference>
<dbReference type="RefSeq" id="WP_119911591.1">
    <property type="nucleotide sequence ID" value="NZ_QZCH01000021.1"/>
</dbReference>
<keyword evidence="4 10" id="KW-0378">Hydrolase</keyword>
<comment type="catalytic activity">
    <reaction evidence="1">
        <text>Hydrolysis of terminal, non-reducing beta-D-mannose residues in beta-D-mannosides.</text>
        <dbReference type="EC" id="3.2.1.25"/>
    </reaction>
</comment>
<evidence type="ECO:0000256" key="3">
    <source>
        <dbReference type="ARBA" id="ARBA00012754"/>
    </source>
</evidence>
<dbReference type="SUPFAM" id="SSF49785">
    <property type="entry name" value="Galactose-binding domain-like"/>
    <property type="match status" value="1"/>
</dbReference>
<dbReference type="Gene3D" id="3.20.20.80">
    <property type="entry name" value="Glycosidases"/>
    <property type="match status" value="1"/>
</dbReference>
<evidence type="ECO:0000256" key="1">
    <source>
        <dbReference type="ARBA" id="ARBA00000829"/>
    </source>
</evidence>
<reference evidence="10 11" key="2">
    <citation type="submission" date="2019-01" db="EMBL/GenBank/DDBJ databases">
        <title>Motilimonas pumilus sp. nov., isolated from the gut of sea cucumber (Apostichopus japonicus).</title>
        <authorList>
            <person name="Wang F.-Q."/>
            <person name="Ren L.-H."/>
            <person name="Lin Y.-W."/>
            <person name="Sun G.-H."/>
            <person name="Du Z.-J."/>
            <person name="Zhao J.-X."/>
            <person name="Liu X.-J."/>
            <person name="Liu L.-J."/>
        </authorList>
    </citation>
    <scope>NUCLEOTIDE SEQUENCE [LARGE SCALE GENOMIC DNA]</scope>
    <source>
        <strain evidence="10 11">PLHSC7-2</strain>
    </source>
</reference>
<dbReference type="EMBL" id="QZCH01000021">
    <property type="protein sequence ID" value="RJG42083.1"/>
    <property type="molecule type" value="Genomic_DNA"/>
</dbReference>
<dbReference type="InterPro" id="IPR036156">
    <property type="entry name" value="Beta-gal/glucu_dom_sf"/>
</dbReference>
<dbReference type="Pfam" id="PF17753">
    <property type="entry name" value="Ig_mannosidase"/>
    <property type="match status" value="1"/>
</dbReference>
<dbReference type="FunFam" id="3.20.20.80:FF:000050">
    <property type="entry name" value="Beta-mannosidase B"/>
    <property type="match status" value="1"/>
</dbReference>
<feature type="domain" description="Glycoside hydrolase family 2 immunoglobulin-like beta-sandwich" evidence="7">
    <location>
        <begin position="201"/>
        <end position="290"/>
    </location>
</feature>
<feature type="domain" description="Beta-mannosidase Ig-fold" evidence="8">
    <location>
        <begin position="734"/>
        <end position="812"/>
    </location>
</feature>
<dbReference type="EC" id="3.2.1.25" evidence="3"/>
<evidence type="ECO:0000256" key="5">
    <source>
        <dbReference type="ARBA" id="ARBA00023180"/>
    </source>
</evidence>
<evidence type="ECO:0000259" key="8">
    <source>
        <dbReference type="Pfam" id="PF17753"/>
    </source>
</evidence>
<accession>A0A418YC58</accession>
<dbReference type="SUPFAM" id="SSF49303">
    <property type="entry name" value="beta-Galactosidase/glucuronidase domain"/>
    <property type="match status" value="3"/>
</dbReference>
<dbReference type="OrthoDB" id="9758603at2"/>
<dbReference type="InterPro" id="IPR054593">
    <property type="entry name" value="Beta-mannosidase-like_N2"/>
</dbReference>
<dbReference type="Pfam" id="PF00703">
    <property type="entry name" value="Glyco_hydro_2"/>
    <property type="match status" value="1"/>
</dbReference>
<dbReference type="InterPro" id="IPR041625">
    <property type="entry name" value="Beta-mannosidase_Ig"/>
</dbReference>
<dbReference type="Pfam" id="PF22666">
    <property type="entry name" value="Glyco_hydro_2_N2"/>
    <property type="match status" value="1"/>
</dbReference>
<dbReference type="AlphaFoldDB" id="A0A418YC58"/>
<dbReference type="InterPro" id="IPR006102">
    <property type="entry name" value="Ig-like_GH2"/>
</dbReference>
<dbReference type="GO" id="GO:0004567">
    <property type="term" value="F:beta-mannosidase activity"/>
    <property type="evidence" value="ECO:0007669"/>
    <property type="project" value="UniProtKB-EC"/>
</dbReference>
<dbReference type="GO" id="GO:0005975">
    <property type="term" value="P:carbohydrate metabolic process"/>
    <property type="evidence" value="ECO:0007669"/>
    <property type="project" value="InterPro"/>
</dbReference>
<reference evidence="10 11" key="1">
    <citation type="submission" date="2018-09" db="EMBL/GenBank/DDBJ databases">
        <authorList>
            <person name="Wang F."/>
        </authorList>
    </citation>
    <scope>NUCLEOTIDE SEQUENCE [LARGE SCALE GENOMIC DNA]</scope>
    <source>
        <strain evidence="10 11">PLHSC7-2</strain>
    </source>
</reference>
<dbReference type="Proteomes" id="UP000283255">
    <property type="component" value="Unassembled WGS sequence"/>
</dbReference>
<proteinExistence type="inferred from homology"/>
<evidence type="ECO:0000256" key="2">
    <source>
        <dbReference type="ARBA" id="ARBA00007401"/>
    </source>
</evidence>
<dbReference type="InterPro" id="IPR013783">
    <property type="entry name" value="Ig-like_fold"/>
</dbReference>
<evidence type="ECO:0000259" key="7">
    <source>
        <dbReference type="Pfam" id="PF00703"/>
    </source>
</evidence>
<dbReference type="PANTHER" id="PTHR43730:SF1">
    <property type="entry name" value="BETA-MANNOSIDASE"/>
    <property type="match status" value="1"/>
</dbReference>
<evidence type="ECO:0000259" key="9">
    <source>
        <dbReference type="Pfam" id="PF22666"/>
    </source>
</evidence>
<name>A0A418YC58_9GAMM</name>
<evidence type="ECO:0000313" key="11">
    <source>
        <dbReference type="Proteomes" id="UP000283255"/>
    </source>
</evidence>
<comment type="similarity">
    <text evidence="2">Belongs to the glycosyl hydrolase 2 family.</text>
</comment>
<sequence>MTNVLELAGKWLLTHLDGNTPECAITIPGDIHSALLDAGHIPDPYQGKNETQVQWVAEAKWQLSRHFEVSADLLANQQIELTLDDVDTFANVYLNDQLVMQTGNLFLRHIKDVKPFLQLGENSIRIEFRPVAEVAAQRAEQLPFPVPWAVGNNQVPHMNTVRKAQCHAGWDWGICLLVAGIYSVPKLRPCQQVSLRYLSHTQAFNDQGCRLAVSINCHAYQDQQQTFALNFDQQDYSQTVNLVAGDNTIEFEIDVKQPKLWWPVGYGEQPLYALSVACAGQSLEQHIGLRQLELITQDDDTGTSMLFRVNGRDIVCKGANWIPADALPSRATEAKMAKLLNDAKAANMNMIRVWGGGVYESDAFYRQCDQLGLLVWQDLMFACAQYPSTNAFIEEVSQEVQHQLKRLQHHPCIALWCGDNEVIGSITWYPESRENPQKYIVNYDRLNRSLEHNVALTDDSRRFWPSSPCNGELDFGDAWHDDNKGDMHYWDVWHSGKSFSAYLEVNPRFCSEFGYQSLPSLATVKTFAKETDWNVTAPVMEWHQRNQGGNSKIVEMFTRCFRFPQGFDNFLYLSQVQQALAIKTASEYWRSTKPICMGILYWQLNDVWPVASWSSIEYSGRWKQLHYHAKRFFAPLLVTFVSKAGKVEIKLVSDLADDVSLTGQLTKYDFNGREIETNTLNVVSKADKSIVISEFEHHGDTEGFWHIRLTGEHQGEAIIIENDFIADQWKACELANANVVYQVSERANGFEINLSTDAPAFFCQLESAFPGQFSDNSVTLLADEVRSLRFTPEQAISLDEFKTSLSLKHLRQTY</sequence>
<keyword evidence="5" id="KW-0325">Glycoprotein</keyword>
<evidence type="ECO:0000256" key="6">
    <source>
        <dbReference type="ARBA" id="ARBA00023295"/>
    </source>
</evidence>
<evidence type="ECO:0000256" key="4">
    <source>
        <dbReference type="ARBA" id="ARBA00022801"/>
    </source>
</evidence>
<dbReference type="InterPro" id="IPR050887">
    <property type="entry name" value="Beta-mannosidase_GH2"/>
</dbReference>